<organism evidence="6 7">
    <name type="scientific">Peptostreptococcus equinus</name>
    <dbReference type="NCBI Taxonomy" id="3003601"/>
    <lineage>
        <taxon>Bacteria</taxon>
        <taxon>Bacillati</taxon>
        <taxon>Bacillota</taxon>
        <taxon>Clostridia</taxon>
        <taxon>Peptostreptococcales</taxon>
        <taxon>Peptostreptococcaceae</taxon>
        <taxon>Peptostreptococcus</taxon>
    </lineage>
</organism>
<dbReference type="PANTHER" id="PTHR43425">
    <property type="entry name" value="OXYGEN-INSENSITIVE NADPH NITROREDUCTASE"/>
    <property type="match status" value="1"/>
</dbReference>
<keyword evidence="4" id="KW-0560">Oxidoreductase</keyword>
<reference evidence="6" key="1">
    <citation type="submission" date="2022-12" db="EMBL/GenBank/DDBJ databases">
        <title>Peptostreptococcus.</title>
        <authorList>
            <person name="Lee S.H."/>
        </authorList>
    </citation>
    <scope>NUCLEOTIDE SEQUENCE</scope>
    <source>
        <strain evidence="6">CBA3647</strain>
    </source>
</reference>
<evidence type="ECO:0000313" key="7">
    <source>
        <dbReference type="Proteomes" id="UP001164187"/>
    </source>
</evidence>
<accession>A0ABY7JPL2</accession>
<evidence type="ECO:0000256" key="3">
    <source>
        <dbReference type="ARBA" id="ARBA00022643"/>
    </source>
</evidence>
<feature type="domain" description="Nitroreductase" evidence="5">
    <location>
        <begin position="10"/>
        <end position="163"/>
    </location>
</feature>
<dbReference type="RefSeq" id="WP_269311107.1">
    <property type="nucleotide sequence ID" value="NZ_CP114052.1"/>
</dbReference>
<name>A0ABY7JPL2_9FIRM</name>
<dbReference type="PANTHER" id="PTHR43425:SF2">
    <property type="entry name" value="OXYGEN-INSENSITIVE NADPH NITROREDUCTASE"/>
    <property type="match status" value="1"/>
</dbReference>
<gene>
    <name evidence="6" type="ORF">O0R46_07455</name>
</gene>
<dbReference type="Proteomes" id="UP001164187">
    <property type="component" value="Chromosome"/>
</dbReference>
<dbReference type="Gene3D" id="3.40.109.10">
    <property type="entry name" value="NADH Oxidase"/>
    <property type="match status" value="1"/>
</dbReference>
<dbReference type="SUPFAM" id="SSF55469">
    <property type="entry name" value="FMN-dependent nitroreductase-like"/>
    <property type="match status" value="1"/>
</dbReference>
<dbReference type="CDD" id="cd02146">
    <property type="entry name" value="NfsA-like"/>
    <property type="match status" value="1"/>
</dbReference>
<dbReference type="EMBL" id="CP114052">
    <property type="protein sequence ID" value="WAW14431.1"/>
    <property type="molecule type" value="Genomic_DNA"/>
</dbReference>
<keyword evidence="3" id="KW-0288">FMN</keyword>
<evidence type="ECO:0000256" key="2">
    <source>
        <dbReference type="ARBA" id="ARBA00022630"/>
    </source>
</evidence>
<dbReference type="Pfam" id="PF00881">
    <property type="entry name" value="Nitroreductase"/>
    <property type="match status" value="1"/>
</dbReference>
<evidence type="ECO:0000259" key="5">
    <source>
        <dbReference type="Pfam" id="PF00881"/>
    </source>
</evidence>
<evidence type="ECO:0000256" key="1">
    <source>
        <dbReference type="ARBA" id="ARBA00008366"/>
    </source>
</evidence>
<keyword evidence="2" id="KW-0285">Flavoprotein</keyword>
<dbReference type="InterPro" id="IPR000415">
    <property type="entry name" value="Nitroreductase-like"/>
</dbReference>
<protein>
    <submittedName>
        <fullName evidence="6">NADPH-dependent oxidoreductase</fullName>
    </submittedName>
</protein>
<dbReference type="InterPro" id="IPR016446">
    <property type="entry name" value="Flavin_OxRdtase_Frp"/>
</dbReference>
<evidence type="ECO:0000256" key="4">
    <source>
        <dbReference type="ARBA" id="ARBA00023002"/>
    </source>
</evidence>
<keyword evidence="7" id="KW-1185">Reference proteome</keyword>
<dbReference type="Gene3D" id="1.10.3910.10">
    <property type="entry name" value="SP0561-like"/>
    <property type="match status" value="1"/>
</dbReference>
<sequence length="350" mass="40632">MNETINRQLNHRSIREFKDADISDEIRELLLNIANRTATSNGMQAFSIIRITDKEKKAKIAEICKQDYVNRVPEFWIFITDQYRNAKIALEQDCFEDTRGDMDRFLQGYTDAAISAQNVVVAAESLGLGTVFFGSILNDSEEIVNLLNLPIYTFPVVGLGMGYPNQEPQLKPRMELSLKVFENEYKEFDSYLDAIKDYDKVLSNYYDLRDTSRRVDSFSKQVVTKLQNPIEKRSKIFDVVRKQGYDMMLTYLMEDEIKKMYKNAPKDMKEDLDFHESVSGLKLDTMVADLFEKFPYVEDYLLMINPKFNKLKTVVSAQELRKMTLESLANLAEMPADSLIYMIESRISEE</sequence>
<comment type="similarity">
    <text evidence="1">Belongs to the flavin oxidoreductase frp family.</text>
</comment>
<dbReference type="InterPro" id="IPR029479">
    <property type="entry name" value="Nitroreductase"/>
</dbReference>
<dbReference type="InterPro" id="IPR038062">
    <property type="entry name" value="ScdA-like_N_sf"/>
</dbReference>
<proteinExistence type="inferred from homology"/>
<evidence type="ECO:0000313" key="6">
    <source>
        <dbReference type="EMBL" id="WAW14431.1"/>
    </source>
</evidence>